<name>A0AAU9T424_THLAR</name>
<evidence type="ECO:0000313" key="9">
    <source>
        <dbReference type="Proteomes" id="UP000836841"/>
    </source>
</evidence>
<evidence type="ECO:0000259" key="7">
    <source>
        <dbReference type="PROSITE" id="PS50089"/>
    </source>
</evidence>
<keyword evidence="3" id="KW-0479">Metal-binding</keyword>
<evidence type="ECO:0000256" key="6">
    <source>
        <dbReference type="PROSITE-ProRule" id="PRU00175"/>
    </source>
</evidence>
<evidence type="ECO:0000256" key="5">
    <source>
        <dbReference type="ARBA" id="ARBA00022833"/>
    </source>
</evidence>
<dbReference type="GO" id="GO:0005737">
    <property type="term" value="C:cytoplasm"/>
    <property type="evidence" value="ECO:0007669"/>
    <property type="project" value="TreeGrafter"/>
</dbReference>
<dbReference type="Pfam" id="PF13639">
    <property type="entry name" value="zf-RING_2"/>
    <property type="match status" value="1"/>
</dbReference>
<dbReference type="SUPFAM" id="SSF57850">
    <property type="entry name" value="RING/U-box"/>
    <property type="match status" value="1"/>
</dbReference>
<sequence>MELETETDIFHVRTNVSNLAINLESTNTVLIRLQEVIIDEGSEDGVTYLTPYHICLKPRGGFTPSHLSQLLDEQEVRHSQDLGETIHRQINESFANDHSLQEPVYVTVGVSLIENRRLNANVPPPSKGTSWEVIQRLVKEQKVELMDLKETNEIQCSICIKDLTINHEHIIQMPQCKHMFHQDCLFQWLGQQNSCPLCRSVPYGE</sequence>
<dbReference type="InterPro" id="IPR001841">
    <property type="entry name" value="Znf_RING"/>
</dbReference>
<evidence type="ECO:0000256" key="3">
    <source>
        <dbReference type="ARBA" id="ARBA00022723"/>
    </source>
</evidence>
<reference evidence="8 9" key="1">
    <citation type="submission" date="2022-03" db="EMBL/GenBank/DDBJ databases">
        <authorList>
            <person name="Nunn A."/>
            <person name="Chopra R."/>
            <person name="Nunn A."/>
            <person name="Contreras Garrido A."/>
        </authorList>
    </citation>
    <scope>NUCLEOTIDE SEQUENCE [LARGE SCALE GENOMIC DNA]</scope>
</reference>
<dbReference type="GO" id="GO:0016567">
    <property type="term" value="P:protein ubiquitination"/>
    <property type="evidence" value="ECO:0007669"/>
    <property type="project" value="TreeGrafter"/>
</dbReference>
<evidence type="ECO:0000256" key="2">
    <source>
        <dbReference type="ARBA" id="ARBA00012483"/>
    </source>
</evidence>
<keyword evidence="5" id="KW-0862">Zinc</keyword>
<keyword evidence="9" id="KW-1185">Reference proteome</keyword>
<keyword evidence="4 6" id="KW-0863">Zinc-finger</keyword>
<dbReference type="GO" id="GO:0061630">
    <property type="term" value="F:ubiquitin protein ligase activity"/>
    <property type="evidence" value="ECO:0007669"/>
    <property type="project" value="UniProtKB-EC"/>
</dbReference>
<dbReference type="EC" id="2.3.2.27" evidence="2"/>
<evidence type="ECO:0000256" key="4">
    <source>
        <dbReference type="ARBA" id="ARBA00022771"/>
    </source>
</evidence>
<dbReference type="PANTHER" id="PTHR15710:SF201">
    <property type="entry name" value="RING-TYPE DOMAIN-CONTAINING PROTEIN"/>
    <property type="match status" value="1"/>
</dbReference>
<organism evidence="8 9">
    <name type="scientific">Thlaspi arvense</name>
    <name type="common">Field penny-cress</name>
    <dbReference type="NCBI Taxonomy" id="13288"/>
    <lineage>
        <taxon>Eukaryota</taxon>
        <taxon>Viridiplantae</taxon>
        <taxon>Streptophyta</taxon>
        <taxon>Embryophyta</taxon>
        <taxon>Tracheophyta</taxon>
        <taxon>Spermatophyta</taxon>
        <taxon>Magnoliopsida</taxon>
        <taxon>eudicotyledons</taxon>
        <taxon>Gunneridae</taxon>
        <taxon>Pentapetalae</taxon>
        <taxon>rosids</taxon>
        <taxon>malvids</taxon>
        <taxon>Brassicales</taxon>
        <taxon>Brassicaceae</taxon>
        <taxon>Thlaspideae</taxon>
        <taxon>Thlaspi</taxon>
    </lineage>
</organism>
<protein>
    <recommendedName>
        <fullName evidence="2">RING-type E3 ubiquitin transferase</fullName>
        <ecNumber evidence="2">2.3.2.27</ecNumber>
    </recommendedName>
</protein>
<dbReference type="SMART" id="SM00184">
    <property type="entry name" value="RING"/>
    <property type="match status" value="1"/>
</dbReference>
<evidence type="ECO:0000256" key="1">
    <source>
        <dbReference type="ARBA" id="ARBA00000900"/>
    </source>
</evidence>
<gene>
    <name evidence="8" type="ORF">TAV2_LOCUS25610</name>
</gene>
<feature type="domain" description="RING-type" evidence="7">
    <location>
        <begin position="156"/>
        <end position="199"/>
    </location>
</feature>
<dbReference type="Proteomes" id="UP000836841">
    <property type="component" value="Chromosome 7"/>
</dbReference>
<dbReference type="PROSITE" id="PS50089">
    <property type="entry name" value="ZF_RING_2"/>
    <property type="match status" value="1"/>
</dbReference>
<dbReference type="InterPro" id="IPR013083">
    <property type="entry name" value="Znf_RING/FYVE/PHD"/>
</dbReference>
<dbReference type="AlphaFoldDB" id="A0AAU9T424"/>
<evidence type="ECO:0000313" key="8">
    <source>
        <dbReference type="EMBL" id="CAH2079645.1"/>
    </source>
</evidence>
<dbReference type="EMBL" id="OU466863">
    <property type="protein sequence ID" value="CAH2079645.1"/>
    <property type="molecule type" value="Genomic_DNA"/>
</dbReference>
<comment type="catalytic activity">
    <reaction evidence="1">
        <text>S-ubiquitinyl-[E2 ubiquitin-conjugating enzyme]-L-cysteine + [acceptor protein]-L-lysine = [E2 ubiquitin-conjugating enzyme]-L-cysteine + N(6)-ubiquitinyl-[acceptor protein]-L-lysine.</text>
        <dbReference type="EC" id="2.3.2.27"/>
    </reaction>
</comment>
<dbReference type="GO" id="GO:0008270">
    <property type="term" value="F:zinc ion binding"/>
    <property type="evidence" value="ECO:0007669"/>
    <property type="project" value="UniProtKB-KW"/>
</dbReference>
<dbReference type="Gene3D" id="3.30.40.10">
    <property type="entry name" value="Zinc/RING finger domain, C3HC4 (zinc finger)"/>
    <property type="match status" value="1"/>
</dbReference>
<accession>A0AAU9T424</accession>
<proteinExistence type="predicted"/>
<dbReference type="PANTHER" id="PTHR15710">
    <property type="entry name" value="E3 UBIQUITIN-PROTEIN LIGASE PRAJA"/>
    <property type="match status" value="1"/>
</dbReference>